<proteinExistence type="predicted"/>
<dbReference type="CDD" id="cd06222">
    <property type="entry name" value="RNase_H_like"/>
    <property type="match status" value="1"/>
</dbReference>
<protein>
    <recommendedName>
        <fullName evidence="1">RNase H type-1 domain-containing protein</fullName>
    </recommendedName>
</protein>
<reference evidence="2" key="1">
    <citation type="journal article" date="2023" name="Plant J.">
        <title>Genome sequences and population genomics provide insights into the demographic history, inbreeding, and mutation load of two 'living fossil' tree species of Dipteronia.</title>
        <authorList>
            <person name="Feng Y."/>
            <person name="Comes H.P."/>
            <person name="Chen J."/>
            <person name="Zhu S."/>
            <person name="Lu R."/>
            <person name="Zhang X."/>
            <person name="Li P."/>
            <person name="Qiu J."/>
            <person name="Olsen K.M."/>
            <person name="Qiu Y."/>
        </authorList>
    </citation>
    <scope>NUCLEOTIDE SEQUENCE</scope>
    <source>
        <strain evidence="2">NBL</strain>
    </source>
</reference>
<dbReference type="PANTHER" id="PTHR47074:SF48">
    <property type="entry name" value="POLYNUCLEOTIDYL TRANSFERASE, RIBONUCLEASE H-LIKE SUPERFAMILY PROTEIN"/>
    <property type="match status" value="1"/>
</dbReference>
<accession>A0AAE0EC02</accession>
<organism evidence="2 3">
    <name type="scientific">Dipteronia sinensis</name>
    <dbReference type="NCBI Taxonomy" id="43782"/>
    <lineage>
        <taxon>Eukaryota</taxon>
        <taxon>Viridiplantae</taxon>
        <taxon>Streptophyta</taxon>
        <taxon>Embryophyta</taxon>
        <taxon>Tracheophyta</taxon>
        <taxon>Spermatophyta</taxon>
        <taxon>Magnoliopsida</taxon>
        <taxon>eudicotyledons</taxon>
        <taxon>Gunneridae</taxon>
        <taxon>Pentapetalae</taxon>
        <taxon>rosids</taxon>
        <taxon>malvids</taxon>
        <taxon>Sapindales</taxon>
        <taxon>Sapindaceae</taxon>
        <taxon>Hippocastanoideae</taxon>
        <taxon>Acereae</taxon>
        <taxon>Dipteronia</taxon>
    </lineage>
</organism>
<name>A0AAE0EC02_9ROSI</name>
<sequence length="103" mass="11441">MLKSVQFSVDCSLAPCVFEMDEAMVVKWITDNRCNFSKNGVILEDIKSLSSDLRDVNFVYTSKKANGVAHSLAKHALQITEDTFWMEDVPACISVLVVVDKPG</sequence>
<dbReference type="GO" id="GO:0004523">
    <property type="term" value="F:RNA-DNA hybrid ribonuclease activity"/>
    <property type="evidence" value="ECO:0007669"/>
    <property type="project" value="InterPro"/>
</dbReference>
<dbReference type="AlphaFoldDB" id="A0AAE0EC02"/>
<dbReference type="Pfam" id="PF13456">
    <property type="entry name" value="RVT_3"/>
    <property type="match status" value="1"/>
</dbReference>
<dbReference type="InterPro" id="IPR002156">
    <property type="entry name" value="RNaseH_domain"/>
</dbReference>
<evidence type="ECO:0000313" key="3">
    <source>
        <dbReference type="Proteomes" id="UP001281410"/>
    </source>
</evidence>
<feature type="domain" description="RNase H type-1" evidence="1">
    <location>
        <begin position="5"/>
        <end position="76"/>
    </location>
</feature>
<dbReference type="InterPro" id="IPR052929">
    <property type="entry name" value="RNase_H-like_EbsB-rel"/>
</dbReference>
<keyword evidence="3" id="KW-1185">Reference proteome</keyword>
<gene>
    <name evidence="2" type="ORF">Dsin_009317</name>
</gene>
<dbReference type="Gene3D" id="3.30.420.10">
    <property type="entry name" value="Ribonuclease H-like superfamily/Ribonuclease H"/>
    <property type="match status" value="1"/>
</dbReference>
<dbReference type="EMBL" id="JANJYJ010000003">
    <property type="protein sequence ID" value="KAK3222292.1"/>
    <property type="molecule type" value="Genomic_DNA"/>
</dbReference>
<dbReference type="PANTHER" id="PTHR47074">
    <property type="entry name" value="BNAC02G40300D PROTEIN"/>
    <property type="match status" value="1"/>
</dbReference>
<dbReference type="Proteomes" id="UP001281410">
    <property type="component" value="Unassembled WGS sequence"/>
</dbReference>
<dbReference type="InterPro" id="IPR044730">
    <property type="entry name" value="RNase_H-like_dom_plant"/>
</dbReference>
<comment type="caution">
    <text evidence="2">The sequence shown here is derived from an EMBL/GenBank/DDBJ whole genome shotgun (WGS) entry which is preliminary data.</text>
</comment>
<dbReference type="GO" id="GO:0003676">
    <property type="term" value="F:nucleic acid binding"/>
    <property type="evidence" value="ECO:0007669"/>
    <property type="project" value="InterPro"/>
</dbReference>
<dbReference type="InterPro" id="IPR036397">
    <property type="entry name" value="RNaseH_sf"/>
</dbReference>
<evidence type="ECO:0000313" key="2">
    <source>
        <dbReference type="EMBL" id="KAK3222292.1"/>
    </source>
</evidence>
<evidence type="ECO:0000259" key="1">
    <source>
        <dbReference type="Pfam" id="PF13456"/>
    </source>
</evidence>